<gene>
    <name evidence="1" type="ORF">SCUD_LOCUS14416</name>
</gene>
<evidence type="ECO:0000313" key="2">
    <source>
        <dbReference type="Proteomes" id="UP000279833"/>
    </source>
</evidence>
<reference evidence="3" key="1">
    <citation type="submission" date="2016-06" db="UniProtKB">
        <authorList>
            <consortium name="WormBaseParasite"/>
        </authorList>
    </citation>
    <scope>IDENTIFICATION</scope>
</reference>
<dbReference type="SUPFAM" id="SSF52799">
    <property type="entry name" value="(Phosphotyrosine protein) phosphatases II"/>
    <property type="match status" value="1"/>
</dbReference>
<accession>A0A183KHB6</accession>
<dbReference type="EMBL" id="UZAK01036697">
    <property type="protein sequence ID" value="VDP56356.1"/>
    <property type="molecule type" value="Genomic_DNA"/>
</dbReference>
<name>A0A183KHB6_9TREM</name>
<dbReference type="Proteomes" id="UP000279833">
    <property type="component" value="Unassembled WGS sequence"/>
</dbReference>
<dbReference type="WBParaSite" id="SCUD_0001441901-mRNA-1">
    <property type="protein sequence ID" value="SCUD_0001441901-mRNA-1"/>
    <property type="gene ID" value="SCUD_0001441901"/>
</dbReference>
<evidence type="ECO:0000313" key="3">
    <source>
        <dbReference type="WBParaSite" id="SCUD_0001441901-mRNA-1"/>
    </source>
</evidence>
<proteinExistence type="predicted"/>
<keyword evidence="2" id="KW-1185">Reference proteome</keyword>
<reference evidence="1 2" key="2">
    <citation type="submission" date="2018-11" db="EMBL/GenBank/DDBJ databases">
        <authorList>
            <consortium name="Pathogen Informatics"/>
        </authorList>
    </citation>
    <scope>NUCLEOTIDE SEQUENCE [LARGE SCALE GENOMIC DNA]</scope>
    <source>
        <strain evidence="1">Dakar</strain>
        <strain evidence="2">Dakar, Senegal</strain>
    </source>
</reference>
<sequence>MKRRHPSLLINELFQNVHELYFSFEFEEHSTELGKGYTSKTICFKSYELEKANQLTCHVAVHPKNYYLNRYNDILAYDQTRIVLNNTSDQNPVTFSEVTVLKKFDYRC</sequence>
<dbReference type="InterPro" id="IPR029021">
    <property type="entry name" value="Prot-tyrosine_phosphatase-like"/>
</dbReference>
<evidence type="ECO:0000313" key="1">
    <source>
        <dbReference type="EMBL" id="VDP56356.1"/>
    </source>
</evidence>
<protein>
    <submittedName>
        <fullName evidence="3">Protein kinase domain-containing protein</fullName>
    </submittedName>
</protein>
<dbReference type="AlphaFoldDB" id="A0A183KHB6"/>
<organism evidence="3">
    <name type="scientific">Schistosoma curassoni</name>
    <dbReference type="NCBI Taxonomy" id="6186"/>
    <lineage>
        <taxon>Eukaryota</taxon>
        <taxon>Metazoa</taxon>
        <taxon>Spiralia</taxon>
        <taxon>Lophotrochozoa</taxon>
        <taxon>Platyhelminthes</taxon>
        <taxon>Trematoda</taxon>
        <taxon>Digenea</taxon>
        <taxon>Strigeidida</taxon>
        <taxon>Schistosomatoidea</taxon>
        <taxon>Schistosomatidae</taxon>
        <taxon>Schistosoma</taxon>
    </lineage>
</organism>
<dbReference type="Gene3D" id="3.90.190.10">
    <property type="entry name" value="Protein tyrosine phosphatase superfamily"/>
    <property type="match status" value="1"/>
</dbReference>